<dbReference type="Pfam" id="PF07727">
    <property type="entry name" value="RVT_2"/>
    <property type="match status" value="1"/>
</dbReference>
<dbReference type="EMBL" id="OIVN01004212">
    <property type="protein sequence ID" value="SPD16066.1"/>
    <property type="molecule type" value="Genomic_DNA"/>
</dbReference>
<organism evidence="5">
    <name type="scientific">Fagus sylvatica</name>
    <name type="common">Beechnut</name>
    <dbReference type="NCBI Taxonomy" id="28930"/>
    <lineage>
        <taxon>Eukaryota</taxon>
        <taxon>Viridiplantae</taxon>
        <taxon>Streptophyta</taxon>
        <taxon>Embryophyta</taxon>
        <taxon>Tracheophyta</taxon>
        <taxon>Spermatophyta</taxon>
        <taxon>Magnoliopsida</taxon>
        <taxon>eudicotyledons</taxon>
        <taxon>Gunneridae</taxon>
        <taxon>Pentapetalae</taxon>
        <taxon>rosids</taxon>
        <taxon>fabids</taxon>
        <taxon>Fagales</taxon>
        <taxon>Fagaceae</taxon>
        <taxon>Fagus</taxon>
    </lineage>
</organism>
<dbReference type="PANTHER" id="PTHR47481">
    <property type="match status" value="1"/>
</dbReference>
<evidence type="ECO:0000259" key="4">
    <source>
        <dbReference type="Pfam" id="PF22936"/>
    </source>
</evidence>
<feature type="compositionally biased region" description="Polar residues" evidence="2">
    <location>
        <begin position="142"/>
        <end position="151"/>
    </location>
</feature>
<reference evidence="5" key="1">
    <citation type="submission" date="2018-02" db="EMBL/GenBank/DDBJ databases">
        <authorList>
            <person name="Cohen D.B."/>
            <person name="Kent A.D."/>
        </authorList>
    </citation>
    <scope>NUCLEOTIDE SEQUENCE</scope>
</reference>
<evidence type="ECO:0000313" key="5">
    <source>
        <dbReference type="EMBL" id="SPD16066.1"/>
    </source>
</evidence>
<feature type="compositionally biased region" description="Low complexity" evidence="2">
    <location>
        <begin position="160"/>
        <end position="183"/>
    </location>
</feature>
<evidence type="ECO:0000256" key="1">
    <source>
        <dbReference type="ARBA" id="ARBA00022750"/>
    </source>
</evidence>
<gene>
    <name evidence="5" type="ORF">FSB_LOCUS43948</name>
</gene>
<proteinExistence type="predicted"/>
<dbReference type="AlphaFoldDB" id="A0A2N9HPH7"/>
<feature type="compositionally biased region" description="Low complexity" evidence="2">
    <location>
        <begin position="506"/>
        <end position="516"/>
    </location>
</feature>
<name>A0A2N9HPH7_FAGSY</name>
<keyword evidence="1" id="KW-0064">Aspartyl protease</keyword>
<accession>A0A2N9HPH7</accession>
<dbReference type="PANTHER" id="PTHR47481:SF31">
    <property type="entry name" value="OS01G0873500 PROTEIN"/>
    <property type="match status" value="1"/>
</dbReference>
<protein>
    <submittedName>
        <fullName evidence="5">Uncharacterized protein</fullName>
    </submittedName>
</protein>
<keyword evidence="1" id="KW-0645">Protease</keyword>
<dbReference type="Pfam" id="PF14223">
    <property type="entry name" value="Retrotran_gag_2"/>
    <property type="match status" value="1"/>
</dbReference>
<dbReference type="SUPFAM" id="SSF56672">
    <property type="entry name" value="DNA/RNA polymerases"/>
    <property type="match status" value="1"/>
</dbReference>
<dbReference type="InterPro" id="IPR054722">
    <property type="entry name" value="PolX-like_BBD"/>
</dbReference>
<dbReference type="InterPro" id="IPR043502">
    <property type="entry name" value="DNA/RNA_pol_sf"/>
</dbReference>
<sequence length="925" mass="103924">MEISLSRPKPAKGVWDSLERRYTSLSRSNVLGLKRGLNNIKKNTYSISVYMLKIKECKDKLEAVGVIMEDEESLHIVLDGLPQNFYYFCSAMRTRSDTMSFEQILVLLTVEEKSLKLNAETTPEPSLLAMLGTGPKYNNNSSTTILQFNPHSNRGGRGGRSNNYRGRGGRNFNNNNNRGGSSSFPSFNTYSANPSPFNNTVSTNSQRPTCQICYKMGYTAIDCYHIMDFIYQGRHPPSKLAAMASSTHNLSSNYWISDTGATDHFTPDLANIQHPIEYTGTDTVTVGNGNTLPITHIGHAQLRASKYLFALRHTLRVPNMKSNLLSVYKCCKDNNYNFHFDASKFSIRTDLRGKSFTRASMKRVFIPFMVIPSSIHAVPLNQIHYLLFNQLLGEEQRSKELLCGCNGGEFVYCPVAKENSNDASLMVFKVAKRGVYSCQPSILGPGPTLESTTSSQLPTPTCPTSVPTLTALTQLPIPEPTLETHVPTLTSTVTSSPFVPEPIPNTLPSSSPTTNTHPMQTRLKSGIRKKKDFHTQTPDYLDIEPPSFTIESFLSPWVKAMEDEFSALHCQQTWTLVPPHPSQNVVSCKWVYKIKRNSDGTIFRYKARLVAKGFHQQAGIDYDETFSPVVKPTTVRIILTLATQFQWPLRQLDISNAFLHVYLKENVHMTQPQGFTDPTKLGYVCKPHKSLYGLKQAPRAWFDHFTTHLLSLGFTASTVDPSLFVFHSKGFTIHQTKYATDLLSRFNMTSCKPSLTPFASSSRLTPTQGHPLSDPTSFRSLVGSLQYLTFTRPDLSFAVNQAGDPVDHRSTLGNIVFLGSTPITWVELFWIRMVLKDLGIFLPNPPILWCDNLSAFALTSNPVFHARTKYIEVDYHFVREKVIRRDVVVKFISTSNQLTDILTKYLPSPGFTQLRDKLLLSFRPP</sequence>
<evidence type="ECO:0000259" key="3">
    <source>
        <dbReference type="Pfam" id="PF07727"/>
    </source>
</evidence>
<feature type="region of interest" description="Disordered" evidence="2">
    <location>
        <begin position="142"/>
        <end position="188"/>
    </location>
</feature>
<evidence type="ECO:0000256" key="2">
    <source>
        <dbReference type="SAM" id="MobiDB-lite"/>
    </source>
</evidence>
<dbReference type="InterPro" id="IPR013103">
    <property type="entry name" value="RVT_2"/>
</dbReference>
<feature type="domain" description="Retrovirus-related Pol polyprotein from transposon TNT 1-94-like beta-barrel" evidence="4">
    <location>
        <begin position="255"/>
        <end position="332"/>
    </location>
</feature>
<dbReference type="CDD" id="cd09272">
    <property type="entry name" value="RNase_HI_RT_Ty1"/>
    <property type="match status" value="1"/>
</dbReference>
<dbReference type="Pfam" id="PF22936">
    <property type="entry name" value="Pol_BBD"/>
    <property type="match status" value="1"/>
</dbReference>
<keyword evidence="1" id="KW-0378">Hydrolase</keyword>
<feature type="region of interest" description="Disordered" evidence="2">
    <location>
        <begin position="493"/>
        <end position="519"/>
    </location>
</feature>
<dbReference type="GO" id="GO:0004190">
    <property type="term" value="F:aspartic-type endopeptidase activity"/>
    <property type="evidence" value="ECO:0007669"/>
    <property type="project" value="UniProtKB-KW"/>
</dbReference>
<feature type="domain" description="Reverse transcriptase Ty1/copia-type" evidence="3">
    <location>
        <begin position="572"/>
        <end position="725"/>
    </location>
</feature>